<evidence type="ECO:0000259" key="4">
    <source>
        <dbReference type="PROSITE" id="PS50994"/>
    </source>
</evidence>
<feature type="domain" description="Integrase catalytic" evidence="4">
    <location>
        <begin position="1"/>
        <end position="114"/>
    </location>
</feature>
<dbReference type="InterPro" id="IPR039537">
    <property type="entry name" value="Retrotran_Ty1/copia-like"/>
</dbReference>
<dbReference type="InterPro" id="IPR036397">
    <property type="entry name" value="RNaseH_sf"/>
</dbReference>
<feature type="compositionally biased region" description="Basic residues" evidence="3">
    <location>
        <begin position="186"/>
        <end position="203"/>
    </location>
</feature>
<sequence>MFENFLAHFEREFDCKAHVLRTDGGGEYRNVDLFCQSTGVARQVSEAKNQVSNGKAERMHRTVLNMARCMIFASGLALHFWGDVVQYAAYILNRIPTNANPNRVSPLEMLTGVKPQLSDIVVFGSACTAYRDPGKKEWKPRAQVGMIVGMDDETNGYKVYLPHERDVVVTQHREEVAQRKEQQGGKSKRTRRGKRAGKKSKRSAKVDDQVVGDGDQAVEPLQPAQPEPSRMRTRNMGRKHAPVTCGSKQQYGVDYTDTFSAALEMLSCRILIALSRRLRGPARHGDVPNAYVTTEKEPDMKILLHVPQGMKIETAMHERIGVTDQKHVALRLIKSLYRLKQAGRWWANVEKFFSDMSVLNAKNLGTVSKFLGMAISYNEERVYMLEQRQTIKELLQRFGLADSNSVRAPVSDDQGGGDDGSLLWDAWCTRPDIAFAVHRVTRRSHAPREADWRRAKRIARYLKGTIDLKLRLEGARATPIEAGVRIEGYSDADYAADREDLKSVSGGMLYMDDMIIGWFCKKQTSVALSTMDAEFVAGSLVASELLGPCELLRERDVAVQQPMMLHVGN</sequence>
<protein>
    <submittedName>
        <fullName evidence="5">Unnamed protein product</fullName>
    </submittedName>
</protein>
<dbReference type="PANTHER" id="PTHR42648">
    <property type="entry name" value="TRANSPOSASE, PUTATIVE-RELATED"/>
    <property type="match status" value="1"/>
</dbReference>
<reference evidence="5" key="1">
    <citation type="submission" date="2023-04" db="EMBL/GenBank/DDBJ databases">
        <title>Phytophthora fragariaefolia NBRC 109709.</title>
        <authorList>
            <person name="Ichikawa N."/>
            <person name="Sato H."/>
            <person name="Tonouchi N."/>
        </authorList>
    </citation>
    <scope>NUCLEOTIDE SEQUENCE</scope>
    <source>
        <strain evidence="5">NBRC 109709</strain>
    </source>
</reference>
<dbReference type="InterPro" id="IPR001584">
    <property type="entry name" value="Integrase_cat-core"/>
</dbReference>
<accession>A0A9W7CQY9</accession>
<dbReference type="Proteomes" id="UP001165121">
    <property type="component" value="Unassembled WGS sequence"/>
</dbReference>
<evidence type="ECO:0000256" key="1">
    <source>
        <dbReference type="ARBA" id="ARBA00022723"/>
    </source>
</evidence>
<dbReference type="InterPro" id="IPR057670">
    <property type="entry name" value="SH3_retrovirus"/>
</dbReference>
<keyword evidence="6" id="KW-1185">Reference proteome</keyword>
<dbReference type="GO" id="GO:0016787">
    <property type="term" value="F:hydrolase activity"/>
    <property type="evidence" value="ECO:0007669"/>
    <property type="project" value="UniProtKB-KW"/>
</dbReference>
<dbReference type="GO" id="GO:0015074">
    <property type="term" value="P:DNA integration"/>
    <property type="evidence" value="ECO:0007669"/>
    <property type="project" value="InterPro"/>
</dbReference>
<feature type="compositionally biased region" description="Basic residues" evidence="3">
    <location>
        <begin position="231"/>
        <end position="241"/>
    </location>
</feature>
<proteinExistence type="predicted"/>
<evidence type="ECO:0000256" key="2">
    <source>
        <dbReference type="ARBA" id="ARBA00022801"/>
    </source>
</evidence>
<evidence type="ECO:0000256" key="3">
    <source>
        <dbReference type="SAM" id="MobiDB-lite"/>
    </source>
</evidence>
<dbReference type="OrthoDB" id="128794at2759"/>
<comment type="caution">
    <text evidence="5">The sequence shown here is derived from an EMBL/GenBank/DDBJ whole genome shotgun (WGS) entry which is preliminary data.</text>
</comment>
<organism evidence="5 6">
    <name type="scientific">Phytophthora fragariaefolia</name>
    <dbReference type="NCBI Taxonomy" id="1490495"/>
    <lineage>
        <taxon>Eukaryota</taxon>
        <taxon>Sar</taxon>
        <taxon>Stramenopiles</taxon>
        <taxon>Oomycota</taxon>
        <taxon>Peronosporomycetes</taxon>
        <taxon>Peronosporales</taxon>
        <taxon>Peronosporaceae</taxon>
        <taxon>Phytophthora</taxon>
    </lineage>
</organism>
<evidence type="ECO:0000313" key="6">
    <source>
        <dbReference type="Proteomes" id="UP001165121"/>
    </source>
</evidence>
<dbReference type="EMBL" id="BSXT01001125">
    <property type="protein sequence ID" value="GMF38959.1"/>
    <property type="molecule type" value="Genomic_DNA"/>
</dbReference>
<keyword evidence="1" id="KW-0479">Metal-binding</keyword>
<feature type="compositionally biased region" description="Basic and acidic residues" evidence="3">
    <location>
        <begin position="174"/>
        <end position="183"/>
    </location>
</feature>
<dbReference type="SUPFAM" id="SSF53098">
    <property type="entry name" value="Ribonuclease H-like"/>
    <property type="match status" value="1"/>
</dbReference>
<dbReference type="InterPro" id="IPR012337">
    <property type="entry name" value="RNaseH-like_sf"/>
</dbReference>
<dbReference type="PANTHER" id="PTHR42648:SF28">
    <property type="entry name" value="TRANSPOSON-ENCODED PROTEIN WITH RIBONUCLEASE H-LIKE AND RETROVIRUS ZINC FINGER-LIKE DOMAINS"/>
    <property type="match status" value="1"/>
</dbReference>
<dbReference type="GO" id="GO:0003676">
    <property type="term" value="F:nucleic acid binding"/>
    <property type="evidence" value="ECO:0007669"/>
    <property type="project" value="InterPro"/>
</dbReference>
<gene>
    <name evidence="5" type="ORF">Pfra01_001142000</name>
</gene>
<name>A0A9W7CQY9_9STRA</name>
<feature type="region of interest" description="Disordered" evidence="3">
    <location>
        <begin position="174"/>
        <end position="243"/>
    </location>
</feature>
<keyword evidence="2" id="KW-0378">Hydrolase</keyword>
<dbReference type="Pfam" id="PF07727">
    <property type="entry name" value="RVT_2"/>
    <property type="match status" value="1"/>
</dbReference>
<dbReference type="Pfam" id="PF25597">
    <property type="entry name" value="SH3_retrovirus"/>
    <property type="match status" value="1"/>
</dbReference>
<dbReference type="AlphaFoldDB" id="A0A9W7CQY9"/>
<dbReference type="GO" id="GO:0046872">
    <property type="term" value="F:metal ion binding"/>
    <property type="evidence" value="ECO:0007669"/>
    <property type="project" value="UniProtKB-KW"/>
</dbReference>
<evidence type="ECO:0000313" key="5">
    <source>
        <dbReference type="EMBL" id="GMF38959.1"/>
    </source>
</evidence>
<feature type="compositionally biased region" description="Low complexity" evidence="3">
    <location>
        <begin position="209"/>
        <end position="218"/>
    </location>
</feature>
<dbReference type="Gene3D" id="3.30.420.10">
    <property type="entry name" value="Ribonuclease H-like superfamily/Ribonuclease H"/>
    <property type="match status" value="1"/>
</dbReference>
<dbReference type="PROSITE" id="PS50994">
    <property type="entry name" value="INTEGRASE"/>
    <property type="match status" value="1"/>
</dbReference>
<dbReference type="InterPro" id="IPR013103">
    <property type="entry name" value="RVT_2"/>
</dbReference>
<dbReference type="CDD" id="cd09272">
    <property type="entry name" value="RNase_HI_RT_Ty1"/>
    <property type="match status" value="1"/>
</dbReference>